<dbReference type="InterPro" id="IPR010260">
    <property type="entry name" value="AlpA"/>
</dbReference>
<dbReference type="RefSeq" id="WP_236497685.1">
    <property type="nucleotide sequence ID" value="NZ_CP091244.1"/>
</dbReference>
<dbReference type="PANTHER" id="PTHR36154">
    <property type="entry name" value="DNA-BINDING TRANSCRIPTIONAL ACTIVATOR ALPA"/>
    <property type="match status" value="1"/>
</dbReference>
<dbReference type="Gene3D" id="1.10.238.160">
    <property type="match status" value="1"/>
</dbReference>
<name>A0ABY3SWJ1_9GAMM</name>
<sequence>MNQKTNIIRLKAVIKKTGLSKSSIYRRAKDPNSDFPAAVKLTETTVGWHESLIDAWIDSRKPSV</sequence>
<protein>
    <submittedName>
        <fullName evidence="1">AlpA family phage regulatory protein</fullName>
    </submittedName>
</protein>
<keyword evidence="2" id="KW-1185">Reference proteome</keyword>
<reference evidence="1" key="1">
    <citation type="journal article" date="2022" name="Microorganisms">
        <title>Two New Species of Filamentous Sulfur Bacteria of the Genus Thiothrix, Thiothrix winogradskyi sp. nov. and 'Candidatus Thiothrix sulfatifontis' sp. nov.</title>
        <authorList>
            <person name="Ravin N.V."/>
            <person name="Rossetti S."/>
            <person name="Beletsky A.V."/>
            <person name="Kadnikov V.V."/>
            <person name="Rudenko T.S."/>
            <person name="Smolyakov D.D."/>
            <person name="Moskvitina M.I."/>
            <person name="Gureeva M.V."/>
            <person name="Mardanov A.V."/>
            <person name="Grabovich M.Y."/>
        </authorList>
    </citation>
    <scope>NUCLEOTIDE SEQUENCE</scope>
    <source>
        <strain evidence="1">CT3</strain>
    </source>
</reference>
<proteinExistence type="predicted"/>
<dbReference type="Proteomes" id="UP001054801">
    <property type="component" value="Chromosome"/>
</dbReference>
<evidence type="ECO:0000313" key="1">
    <source>
        <dbReference type="EMBL" id="UJS23509.1"/>
    </source>
</evidence>
<accession>A0ABY3SWJ1</accession>
<organism evidence="1 2">
    <name type="scientific">Thiothrix winogradskyi</name>
    <dbReference type="NCBI Taxonomy" id="96472"/>
    <lineage>
        <taxon>Bacteria</taxon>
        <taxon>Pseudomonadati</taxon>
        <taxon>Pseudomonadota</taxon>
        <taxon>Gammaproteobacteria</taxon>
        <taxon>Thiotrichales</taxon>
        <taxon>Thiotrichaceae</taxon>
        <taxon>Thiothrix</taxon>
    </lineage>
</organism>
<dbReference type="EMBL" id="CP091244">
    <property type="protein sequence ID" value="UJS23509.1"/>
    <property type="molecule type" value="Genomic_DNA"/>
</dbReference>
<dbReference type="PANTHER" id="PTHR36154:SF1">
    <property type="entry name" value="DNA-BINDING TRANSCRIPTIONAL ACTIVATOR ALPA"/>
    <property type="match status" value="1"/>
</dbReference>
<dbReference type="Pfam" id="PF05930">
    <property type="entry name" value="Phage_AlpA"/>
    <property type="match status" value="1"/>
</dbReference>
<evidence type="ECO:0000313" key="2">
    <source>
        <dbReference type="Proteomes" id="UP001054801"/>
    </source>
</evidence>
<dbReference type="InterPro" id="IPR052931">
    <property type="entry name" value="Prophage_regulatory_activator"/>
</dbReference>
<gene>
    <name evidence="1" type="ORF">L2Y54_16390</name>
</gene>